<dbReference type="InterPro" id="IPR018392">
    <property type="entry name" value="LysM"/>
</dbReference>
<evidence type="ECO:0000313" key="6">
    <source>
        <dbReference type="Proteomes" id="UP000242877"/>
    </source>
</evidence>
<organism evidence="5 6">
    <name type="scientific">Ascosphaera apis ARSEF 7405</name>
    <dbReference type="NCBI Taxonomy" id="392613"/>
    <lineage>
        <taxon>Eukaryota</taxon>
        <taxon>Fungi</taxon>
        <taxon>Dikarya</taxon>
        <taxon>Ascomycota</taxon>
        <taxon>Pezizomycotina</taxon>
        <taxon>Eurotiomycetes</taxon>
        <taxon>Eurotiomycetidae</taxon>
        <taxon>Onygenales</taxon>
        <taxon>Ascosphaeraceae</taxon>
        <taxon>Ascosphaera</taxon>
    </lineage>
</organism>
<name>A0A167V0S4_9EURO</name>
<dbReference type="OrthoDB" id="5985073at2759"/>
<proteinExistence type="predicted"/>
<dbReference type="SMART" id="SM00257">
    <property type="entry name" value="LysM"/>
    <property type="match status" value="1"/>
</dbReference>
<feature type="chain" id="PRO_5007893253" evidence="3">
    <location>
        <begin position="18"/>
        <end position="388"/>
    </location>
</feature>
<feature type="domain" description="LysM" evidence="4">
    <location>
        <begin position="265"/>
        <end position="311"/>
    </location>
</feature>
<dbReference type="InterPro" id="IPR036779">
    <property type="entry name" value="LysM_dom_sf"/>
</dbReference>
<gene>
    <name evidence="5" type="ORF">AAP_06138</name>
</gene>
<dbReference type="EMBL" id="AZGZ01000044">
    <property type="protein sequence ID" value="KZZ86874.1"/>
    <property type="molecule type" value="Genomic_DNA"/>
</dbReference>
<evidence type="ECO:0000313" key="5">
    <source>
        <dbReference type="EMBL" id="KZZ86874.1"/>
    </source>
</evidence>
<evidence type="ECO:0000259" key="4">
    <source>
        <dbReference type="PROSITE" id="PS51782"/>
    </source>
</evidence>
<accession>A0A167V0S4</accession>
<comment type="caution">
    <text evidence="5">The sequence shown here is derived from an EMBL/GenBank/DDBJ whole genome shotgun (WGS) entry which is preliminary data.</text>
</comment>
<dbReference type="AlphaFoldDB" id="A0A167V0S4"/>
<reference evidence="5 6" key="1">
    <citation type="journal article" date="2016" name="Genome Biol. Evol.">
        <title>Divergent and convergent evolution of fungal pathogenicity.</title>
        <authorList>
            <person name="Shang Y."/>
            <person name="Xiao G."/>
            <person name="Zheng P."/>
            <person name="Cen K."/>
            <person name="Zhan S."/>
            <person name="Wang C."/>
        </authorList>
    </citation>
    <scope>NUCLEOTIDE SEQUENCE [LARGE SCALE GENOMIC DNA]</scope>
    <source>
        <strain evidence="5 6">ARSEF 7405</strain>
    </source>
</reference>
<dbReference type="SUPFAM" id="SSF54106">
    <property type="entry name" value="LysM domain"/>
    <property type="match status" value="1"/>
</dbReference>
<dbReference type="Gene3D" id="3.10.350.10">
    <property type="entry name" value="LysM domain"/>
    <property type="match status" value="1"/>
</dbReference>
<evidence type="ECO:0000256" key="3">
    <source>
        <dbReference type="SAM" id="SignalP"/>
    </source>
</evidence>
<protein>
    <submittedName>
        <fullName evidence="5">Peptidoglycan-binding lysin domain protein</fullName>
    </submittedName>
</protein>
<dbReference type="PANTHER" id="PTHR34997">
    <property type="entry name" value="AM15"/>
    <property type="match status" value="1"/>
</dbReference>
<dbReference type="GO" id="GO:0008061">
    <property type="term" value="F:chitin binding"/>
    <property type="evidence" value="ECO:0007669"/>
    <property type="project" value="UniProtKB-KW"/>
</dbReference>
<keyword evidence="2" id="KW-0843">Virulence</keyword>
<feature type="signal peptide" evidence="3">
    <location>
        <begin position="1"/>
        <end position="17"/>
    </location>
</feature>
<keyword evidence="3" id="KW-0732">Signal</keyword>
<sequence length="388" mass="43069">MHFTIAALLGATPLASAGFSVYAPYESDPIAQALGISTDCLANLNKTIECDVVNAARAANGVRDQYWTENDINSLCTPQCSSSLNEWYSSVELACSEDTIVISDKEIEPKLIPQKYIAGYNAVCLQDSLKNWCILESQKWYQNEIPDPKNGEVLEASDVTSMFSRDQYCSECFFLMWKEKLISPSLDESRITSLDRQFQKIVEKCAADSPIVKRRNHITFEPKQDPLIMAKEPSRIEPRDATGTYLELPEGVPILAGTEAERCAKFYIIQEGDTCPSINRKFGVSMSYLMNLNQGINKYCTTLWEGYAICVTEAINPPPKPAVSEVKIAVAEEPVPVEETTTDKRQDVESVDPVTSESICACVDGEEKGAMKDVDHTLLSSWQNHASV</sequence>
<dbReference type="Proteomes" id="UP000242877">
    <property type="component" value="Unassembled WGS sequence"/>
</dbReference>
<dbReference type="Pfam" id="PF01476">
    <property type="entry name" value="LysM"/>
    <property type="match status" value="1"/>
</dbReference>
<dbReference type="VEuPathDB" id="FungiDB:AAP_06138"/>
<evidence type="ECO:0000256" key="2">
    <source>
        <dbReference type="ARBA" id="ARBA00023026"/>
    </source>
</evidence>
<keyword evidence="6" id="KW-1185">Reference proteome</keyword>
<evidence type="ECO:0000256" key="1">
    <source>
        <dbReference type="ARBA" id="ARBA00022669"/>
    </source>
</evidence>
<dbReference type="InterPro" id="IPR052210">
    <property type="entry name" value="LysM1-like"/>
</dbReference>
<keyword evidence="1" id="KW-0147">Chitin-binding</keyword>
<dbReference type="PANTHER" id="PTHR34997:SF1">
    <property type="entry name" value="PEPTIDOGLYCAN-BINDING LYSIN DOMAIN"/>
    <property type="match status" value="1"/>
</dbReference>
<dbReference type="PROSITE" id="PS51782">
    <property type="entry name" value="LYSM"/>
    <property type="match status" value="1"/>
</dbReference>